<dbReference type="EMBL" id="LLYA01000052">
    <property type="protein sequence ID" value="KRR28998.1"/>
    <property type="molecule type" value="Genomic_DNA"/>
</dbReference>
<gene>
    <name evidence="1" type="ORF">CQ13_39055</name>
</gene>
<proteinExistence type="predicted"/>
<evidence type="ECO:0000313" key="1">
    <source>
        <dbReference type="EMBL" id="KRR28998.1"/>
    </source>
</evidence>
<organism evidence="1 2">
    <name type="scientific">Bradyrhizobium retamae</name>
    <dbReference type="NCBI Taxonomy" id="1300035"/>
    <lineage>
        <taxon>Bacteria</taxon>
        <taxon>Pseudomonadati</taxon>
        <taxon>Pseudomonadota</taxon>
        <taxon>Alphaproteobacteria</taxon>
        <taxon>Hyphomicrobiales</taxon>
        <taxon>Nitrobacteraceae</taxon>
        <taxon>Bradyrhizobium</taxon>
    </lineage>
</organism>
<dbReference type="AlphaFoldDB" id="A0A0R3NH14"/>
<dbReference type="Proteomes" id="UP000052023">
    <property type="component" value="Unassembled WGS sequence"/>
</dbReference>
<name>A0A0R3NH14_9BRAD</name>
<keyword evidence="2" id="KW-1185">Reference proteome</keyword>
<protein>
    <submittedName>
        <fullName evidence="1">Uncharacterized protein</fullName>
    </submittedName>
</protein>
<reference evidence="1 2" key="1">
    <citation type="submission" date="2014-03" db="EMBL/GenBank/DDBJ databases">
        <title>Bradyrhizobium valentinum sp. nov., isolated from effective nodules of Lupinus mariae-josephae, a lupine endemic of basic-lime soils in Eastern Spain.</title>
        <authorList>
            <person name="Duran D."/>
            <person name="Rey L."/>
            <person name="Navarro A."/>
            <person name="Busquets A."/>
            <person name="Imperial J."/>
            <person name="Ruiz-Argueso T."/>
        </authorList>
    </citation>
    <scope>NUCLEOTIDE SEQUENCE [LARGE SCALE GENOMIC DNA]</scope>
    <source>
        <strain evidence="1 2">Ro19</strain>
    </source>
</reference>
<comment type="caution">
    <text evidence="1">The sequence shown here is derived from an EMBL/GenBank/DDBJ whole genome shotgun (WGS) entry which is preliminary data.</text>
</comment>
<sequence>MACAAARANLDICKIRKLVNASRRSAKRLRANKVRTSRFLQRLVRDHASLFVHWQLGMAAARML</sequence>
<accession>A0A0R3NH14</accession>
<evidence type="ECO:0000313" key="2">
    <source>
        <dbReference type="Proteomes" id="UP000052023"/>
    </source>
</evidence>